<protein>
    <submittedName>
        <fullName evidence="2">Innexin</fullName>
    </submittedName>
</protein>
<accession>A0AC34GP90</accession>
<sequence length="396" mass="45879">MFSIPFTDFIKILQRPKSFIEDRVDRLSSWIGLSVMFIFCTISTAGLGFGNHFECWFPANYKDDWPKFMSSYCYVQPHFYADISDKSVTPPQIYYFPWLPYFFFGHAIAFYIPKIFWHVFIGVFGGIDLECILKEASLINKATKDKDKKEKLASLSTYMTSCLGFTYGGFASRYFLLSPTALIFLLKKYLYVLVASFQFYIICYYIGQGNMYWGFEVLSHSLLNKISFPSRFFPLLTFCVAPIAEDNIFIKQTVSCILGMNVIYEKFYVFTYFMLLGIIVASFLSAIYYTILFITSLRSNRVDDLLALNQSQVPREHVEAFTHDYLGADGFLSILLIQQNFGDETARDILKDLWNHTSPFSFSFKKKRSIPKSKCPITSTPNRYAPIPMCQNENIF</sequence>
<dbReference type="Proteomes" id="UP000887579">
    <property type="component" value="Unplaced"/>
</dbReference>
<evidence type="ECO:0000313" key="1">
    <source>
        <dbReference type="Proteomes" id="UP000887579"/>
    </source>
</evidence>
<evidence type="ECO:0000313" key="2">
    <source>
        <dbReference type="WBParaSite" id="ES5_v2.g572.t1"/>
    </source>
</evidence>
<organism evidence="1 2">
    <name type="scientific">Panagrolaimus sp. ES5</name>
    <dbReference type="NCBI Taxonomy" id="591445"/>
    <lineage>
        <taxon>Eukaryota</taxon>
        <taxon>Metazoa</taxon>
        <taxon>Ecdysozoa</taxon>
        <taxon>Nematoda</taxon>
        <taxon>Chromadorea</taxon>
        <taxon>Rhabditida</taxon>
        <taxon>Tylenchina</taxon>
        <taxon>Panagrolaimomorpha</taxon>
        <taxon>Panagrolaimoidea</taxon>
        <taxon>Panagrolaimidae</taxon>
        <taxon>Panagrolaimus</taxon>
    </lineage>
</organism>
<reference evidence="2" key="1">
    <citation type="submission" date="2022-11" db="UniProtKB">
        <authorList>
            <consortium name="WormBaseParasite"/>
        </authorList>
    </citation>
    <scope>IDENTIFICATION</scope>
</reference>
<name>A0AC34GP90_9BILA</name>
<dbReference type="WBParaSite" id="ES5_v2.g572.t1">
    <property type="protein sequence ID" value="ES5_v2.g572.t1"/>
    <property type="gene ID" value="ES5_v2.g572"/>
</dbReference>
<proteinExistence type="predicted"/>